<evidence type="ECO:0000313" key="8">
    <source>
        <dbReference type="EMBL" id="KAF2488519.1"/>
    </source>
</evidence>
<name>A0A6A6Q8Y9_9PEZI</name>
<keyword evidence="2 4" id="KW-0863">Zinc-finger</keyword>
<evidence type="ECO:0000256" key="4">
    <source>
        <dbReference type="PROSITE-ProRule" id="PRU00228"/>
    </source>
</evidence>
<dbReference type="Pfam" id="PF16158">
    <property type="entry name" value="N_BRCA1_IG"/>
    <property type="match status" value="1"/>
</dbReference>
<gene>
    <name evidence="8" type="ORF">BU16DRAFT_587026</name>
</gene>
<evidence type="ECO:0000256" key="1">
    <source>
        <dbReference type="ARBA" id="ARBA00022723"/>
    </source>
</evidence>
<dbReference type="CDD" id="cd02249">
    <property type="entry name" value="ZZ"/>
    <property type="match status" value="1"/>
</dbReference>
<dbReference type="SMART" id="SM00291">
    <property type="entry name" value="ZnF_ZZ"/>
    <property type="match status" value="4"/>
</dbReference>
<keyword evidence="9" id="KW-1185">Reference proteome</keyword>
<feature type="domain" description="ZZ-type" evidence="7">
    <location>
        <begin position="466"/>
        <end position="520"/>
    </location>
</feature>
<keyword evidence="3" id="KW-0862">Zinc</keyword>
<dbReference type="InterPro" id="IPR000433">
    <property type="entry name" value="Znf_ZZ"/>
</dbReference>
<dbReference type="InterPro" id="IPR032350">
    <property type="entry name" value="Nbr1_FW"/>
</dbReference>
<keyword evidence="1" id="KW-0479">Metal-binding</keyword>
<dbReference type="PANTHER" id="PTHR20930">
    <property type="entry name" value="OVARIAN CARCINOMA ANTIGEN CA125-RELATED"/>
    <property type="match status" value="1"/>
</dbReference>
<dbReference type="PANTHER" id="PTHR20930:SF0">
    <property type="entry name" value="PROTEIN ILRUN"/>
    <property type="match status" value="1"/>
</dbReference>
<sequence length="1018" mass="111602">MATNVPVTLDTLITIKIAIQGSNRKFKIPLRDLGAHVLPDKLRALLAIPAGQEVVFERYSDSAGAYITLDSENAQVYKTLFRAAKAKLKLRLRAIIVAQDAEPSASAPAPVPVPAAQAPSSRYSLDAPSFTTLPGVPALSPPTVVRSCVPPRPAGAYNYSRMAAFNKAMSEMNQLATPQQPAADKADAEGEAPVPRAFTARENFFTNLNDMPRAADLAFRMKDAAPPPPPSNACSWVVYCNNCDNPMANEHFHCSICDRGDYDLCASCVDAGIHCPGAGHWMVKRFVKNGTVVNSTTERIGPKAKVEPENDMPGAFTEEKKPEIEEQDLPTRTCNSCVKVFPENEFVTCTSCDDYDLCMDCHVSTKHGHHPGHAFKAATPDTSLTALADFLCSEGRNVRHAAVCDGCEKFIYGVRHKCLNCPDWDYCSTCIKSAKFIHPQHRFVPIYEPLPEPRASVVRHYGIYCDGPLCKDKESQSYIEGVRYKCAVCHDTDFCANCEAIPANRHNRTHPLIKFKTPVRNVSVTTMGEDRNGSPMTTMGDLPARRSTATETVPVAPSANAATQVQTIVDMKPVEARQSKPKIEIKDLLAEPIQEKIRVQDLLSTPPQVAEPVEEKASPVQVSRAESPVSELAAYFVRDTIQDGTKVAPGSRFIQVWTLRNPGPRSWPAGCSVRYVGGDNMLNVDNSHPSSDSDLAEATESNVIGRAVEKGEEISFRVLMKAPQREGTHISYWRLKAPNGTPFGHRLWCHIDVSDVATAPASPPTLAPVTPTPMSAAIKSDYELQLFLLETQNKKRLEAARKEASDKLAATEPIAADTLRDRLETLRTSADLNEVTKMSVNQQQEYGTSLMIQEGEKKIWALVAKFREVKQALDAAANESAEKAELERQLASIQRGLQVHTAALANSREAMAGLKAESKPKEQEPEAASPPQEPTQELRSKGSVMIFPQLPKESPESSTHEAQAKNEVETEEKDAEEGSEEDFFEDAESVEMLEGSSDDGFLTDEEYDILDASDEEQV</sequence>
<dbReference type="GO" id="GO:0008270">
    <property type="term" value="F:zinc ion binding"/>
    <property type="evidence" value="ECO:0007669"/>
    <property type="project" value="UniProtKB-KW"/>
</dbReference>
<evidence type="ECO:0000256" key="6">
    <source>
        <dbReference type="SAM" id="MobiDB-lite"/>
    </source>
</evidence>
<organism evidence="8 9">
    <name type="scientific">Lophium mytilinum</name>
    <dbReference type="NCBI Taxonomy" id="390894"/>
    <lineage>
        <taxon>Eukaryota</taxon>
        <taxon>Fungi</taxon>
        <taxon>Dikarya</taxon>
        <taxon>Ascomycota</taxon>
        <taxon>Pezizomycotina</taxon>
        <taxon>Dothideomycetes</taxon>
        <taxon>Pleosporomycetidae</taxon>
        <taxon>Mytilinidiales</taxon>
        <taxon>Mytilinidiaceae</taxon>
        <taxon>Lophium</taxon>
    </lineage>
</organism>
<dbReference type="AlphaFoldDB" id="A0A6A6Q8Y9"/>
<feature type="coiled-coil region" evidence="5">
    <location>
        <begin position="869"/>
        <end position="896"/>
    </location>
</feature>
<evidence type="ECO:0000256" key="3">
    <source>
        <dbReference type="ARBA" id="ARBA00022833"/>
    </source>
</evidence>
<feature type="compositionally biased region" description="Low complexity" evidence="6">
    <location>
        <begin position="926"/>
        <end position="937"/>
    </location>
</feature>
<dbReference type="InterPro" id="IPR013783">
    <property type="entry name" value="Ig-like_fold"/>
</dbReference>
<dbReference type="Gene3D" id="3.30.60.90">
    <property type="match status" value="4"/>
</dbReference>
<feature type="compositionally biased region" description="Acidic residues" evidence="6">
    <location>
        <begin position="1001"/>
        <end position="1018"/>
    </location>
</feature>
<proteinExistence type="predicted"/>
<dbReference type="SUPFAM" id="SSF57850">
    <property type="entry name" value="RING/U-box"/>
    <property type="match status" value="4"/>
</dbReference>
<dbReference type="Proteomes" id="UP000799750">
    <property type="component" value="Unassembled WGS sequence"/>
</dbReference>
<protein>
    <recommendedName>
        <fullName evidence="7">ZZ-type domain-containing protein</fullName>
    </recommendedName>
</protein>
<feature type="region of interest" description="Disordered" evidence="6">
    <location>
        <begin position="911"/>
        <end position="1018"/>
    </location>
</feature>
<evidence type="ECO:0000313" key="9">
    <source>
        <dbReference type="Proteomes" id="UP000799750"/>
    </source>
</evidence>
<dbReference type="EMBL" id="MU004203">
    <property type="protein sequence ID" value="KAF2488519.1"/>
    <property type="molecule type" value="Genomic_DNA"/>
</dbReference>
<dbReference type="Gene3D" id="2.60.40.10">
    <property type="entry name" value="Immunoglobulins"/>
    <property type="match status" value="1"/>
</dbReference>
<evidence type="ECO:0000259" key="7">
    <source>
        <dbReference type="PROSITE" id="PS50135"/>
    </source>
</evidence>
<dbReference type="OrthoDB" id="661148at2759"/>
<evidence type="ECO:0000256" key="2">
    <source>
        <dbReference type="ARBA" id="ARBA00022771"/>
    </source>
</evidence>
<dbReference type="CDD" id="cd02340">
    <property type="entry name" value="ZZ_NBR1_like"/>
    <property type="match status" value="2"/>
</dbReference>
<keyword evidence="5" id="KW-0175">Coiled coil</keyword>
<feature type="compositionally biased region" description="Acidic residues" evidence="6">
    <location>
        <begin position="969"/>
        <end position="991"/>
    </location>
</feature>
<evidence type="ECO:0000256" key="5">
    <source>
        <dbReference type="SAM" id="Coils"/>
    </source>
</evidence>
<dbReference type="CDD" id="cd14947">
    <property type="entry name" value="NBR1_like"/>
    <property type="match status" value="1"/>
</dbReference>
<dbReference type="Pfam" id="PF00569">
    <property type="entry name" value="ZZ"/>
    <property type="match status" value="2"/>
</dbReference>
<dbReference type="PROSITE" id="PS50135">
    <property type="entry name" value="ZF_ZZ_2"/>
    <property type="match status" value="1"/>
</dbReference>
<feature type="compositionally biased region" description="Basic and acidic residues" evidence="6">
    <location>
        <begin position="953"/>
        <end position="968"/>
    </location>
</feature>
<dbReference type="InterPro" id="IPR043145">
    <property type="entry name" value="Znf_ZZ_sf"/>
</dbReference>
<reference evidence="8" key="1">
    <citation type="journal article" date="2020" name="Stud. Mycol.">
        <title>101 Dothideomycetes genomes: a test case for predicting lifestyles and emergence of pathogens.</title>
        <authorList>
            <person name="Haridas S."/>
            <person name="Albert R."/>
            <person name="Binder M."/>
            <person name="Bloem J."/>
            <person name="Labutti K."/>
            <person name="Salamov A."/>
            <person name="Andreopoulos B."/>
            <person name="Baker S."/>
            <person name="Barry K."/>
            <person name="Bills G."/>
            <person name="Bluhm B."/>
            <person name="Cannon C."/>
            <person name="Castanera R."/>
            <person name="Culley D."/>
            <person name="Daum C."/>
            <person name="Ezra D."/>
            <person name="Gonzalez J."/>
            <person name="Henrissat B."/>
            <person name="Kuo A."/>
            <person name="Liang C."/>
            <person name="Lipzen A."/>
            <person name="Lutzoni F."/>
            <person name="Magnuson J."/>
            <person name="Mondo S."/>
            <person name="Nolan M."/>
            <person name="Ohm R."/>
            <person name="Pangilinan J."/>
            <person name="Park H.-J."/>
            <person name="Ramirez L."/>
            <person name="Alfaro M."/>
            <person name="Sun H."/>
            <person name="Tritt A."/>
            <person name="Yoshinaga Y."/>
            <person name="Zwiers L.-H."/>
            <person name="Turgeon B."/>
            <person name="Goodwin S."/>
            <person name="Spatafora J."/>
            <person name="Crous P."/>
            <person name="Grigoriev I."/>
        </authorList>
    </citation>
    <scope>NUCLEOTIDE SEQUENCE</scope>
    <source>
        <strain evidence="8">CBS 269.34</strain>
    </source>
</reference>
<accession>A0A6A6Q8Y9</accession>